<feature type="domain" description="USP" evidence="15">
    <location>
        <begin position="54"/>
        <end position="495"/>
    </location>
</feature>
<dbReference type="CDD" id="cd02663">
    <property type="entry name" value="Peptidase_C19G"/>
    <property type="match status" value="1"/>
</dbReference>
<dbReference type="InterPro" id="IPR028889">
    <property type="entry name" value="USP"/>
</dbReference>
<dbReference type="GO" id="GO:0005829">
    <property type="term" value="C:cytosol"/>
    <property type="evidence" value="ECO:0007669"/>
    <property type="project" value="TreeGrafter"/>
</dbReference>
<dbReference type="EMBL" id="MU006108">
    <property type="protein sequence ID" value="KAF2835532.1"/>
    <property type="molecule type" value="Genomic_DNA"/>
</dbReference>
<keyword evidence="6" id="KW-0788">Thiol protease</keyword>
<keyword evidence="17" id="KW-1185">Reference proteome</keyword>
<dbReference type="AlphaFoldDB" id="A0A9P4S3C3"/>
<dbReference type="PROSITE" id="PS50235">
    <property type="entry name" value="USP_3"/>
    <property type="match status" value="1"/>
</dbReference>
<evidence type="ECO:0000313" key="16">
    <source>
        <dbReference type="EMBL" id="KAF2835532.1"/>
    </source>
</evidence>
<dbReference type="InterPro" id="IPR018200">
    <property type="entry name" value="USP_CS"/>
</dbReference>
<feature type="compositionally biased region" description="Basic and acidic residues" evidence="14">
    <location>
        <begin position="155"/>
        <end position="165"/>
    </location>
</feature>
<evidence type="ECO:0000256" key="11">
    <source>
        <dbReference type="ARBA" id="ARBA00041962"/>
    </source>
</evidence>
<evidence type="ECO:0000256" key="3">
    <source>
        <dbReference type="ARBA" id="ARBA00012759"/>
    </source>
</evidence>
<dbReference type="GO" id="GO:0016579">
    <property type="term" value="P:protein deubiquitination"/>
    <property type="evidence" value="ECO:0007669"/>
    <property type="project" value="InterPro"/>
</dbReference>
<evidence type="ECO:0000256" key="14">
    <source>
        <dbReference type="SAM" id="MobiDB-lite"/>
    </source>
</evidence>
<dbReference type="PROSITE" id="PS00973">
    <property type="entry name" value="USP_2"/>
    <property type="match status" value="1"/>
</dbReference>
<feature type="region of interest" description="Disordered" evidence="14">
    <location>
        <begin position="1"/>
        <end position="34"/>
    </location>
</feature>
<dbReference type="FunFam" id="3.90.70.10:FF:000075">
    <property type="entry name" value="Ubiquitin carboxyl-terminal hydrolase creB"/>
    <property type="match status" value="1"/>
</dbReference>
<protein>
    <recommendedName>
        <fullName evidence="3">ubiquitinyl hydrolase 1</fullName>
        <ecNumber evidence="3">3.4.19.12</ecNumber>
    </recommendedName>
    <alternativeName>
        <fullName evidence="11">Carbon catabolite repression protein B</fullName>
    </alternativeName>
    <alternativeName>
        <fullName evidence="13">Deubiquitinating enzyme creB</fullName>
    </alternativeName>
    <alternativeName>
        <fullName evidence="9">Ubiquitin thioesterase creB</fullName>
    </alternativeName>
    <alternativeName>
        <fullName evidence="10">Ubiquitin-hydrolyzing enzyme creB</fullName>
    </alternativeName>
    <alternativeName>
        <fullName evidence="12">Ubiquitin-specific-processing protease creB</fullName>
    </alternativeName>
</protein>
<feature type="compositionally biased region" description="Basic residues" evidence="14">
    <location>
        <begin position="682"/>
        <end position="697"/>
    </location>
</feature>
<dbReference type="GO" id="GO:0004843">
    <property type="term" value="F:cysteine-type deubiquitinase activity"/>
    <property type="evidence" value="ECO:0007669"/>
    <property type="project" value="UniProtKB-EC"/>
</dbReference>
<feature type="compositionally biased region" description="Polar residues" evidence="14">
    <location>
        <begin position="671"/>
        <end position="680"/>
    </location>
</feature>
<gene>
    <name evidence="16" type="ORF">M501DRAFT_941896</name>
</gene>
<feature type="compositionally biased region" description="Basic and acidic residues" evidence="14">
    <location>
        <begin position="698"/>
        <end position="708"/>
    </location>
</feature>
<feature type="compositionally biased region" description="Polar residues" evidence="14">
    <location>
        <begin position="709"/>
        <end position="730"/>
    </location>
</feature>
<comment type="catalytic activity">
    <reaction evidence="1">
        <text>Thiol-dependent hydrolysis of ester, thioester, amide, peptide and isopeptide bonds formed by the C-terminal Gly of ubiquitin (a 76-residue protein attached to proteins as an intracellular targeting signal).</text>
        <dbReference type="EC" id="3.4.19.12"/>
    </reaction>
</comment>
<evidence type="ECO:0000256" key="1">
    <source>
        <dbReference type="ARBA" id="ARBA00000707"/>
    </source>
</evidence>
<dbReference type="Gene3D" id="3.90.70.10">
    <property type="entry name" value="Cysteine proteinases"/>
    <property type="match status" value="1"/>
</dbReference>
<comment type="caution">
    <text evidence="16">The sequence shown here is derived from an EMBL/GenBank/DDBJ whole genome shotgun (WGS) entry which is preliminary data.</text>
</comment>
<reference evidence="16" key="1">
    <citation type="journal article" date="2020" name="Stud. Mycol.">
        <title>101 Dothideomycetes genomes: a test case for predicting lifestyles and emergence of pathogens.</title>
        <authorList>
            <person name="Haridas S."/>
            <person name="Albert R."/>
            <person name="Binder M."/>
            <person name="Bloem J."/>
            <person name="Labutti K."/>
            <person name="Salamov A."/>
            <person name="Andreopoulos B."/>
            <person name="Baker S."/>
            <person name="Barry K."/>
            <person name="Bills G."/>
            <person name="Bluhm B."/>
            <person name="Cannon C."/>
            <person name="Castanera R."/>
            <person name="Culley D."/>
            <person name="Daum C."/>
            <person name="Ezra D."/>
            <person name="Gonzalez J."/>
            <person name="Henrissat B."/>
            <person name="Kuo A."/>
            <person name="Liang C."/>
            <person name="Lipzen A."/>
            <person name="Lutzoni F."/>
            <person name="Magnuson J."/>
            <person name="Mondo S."/>
            <person name="Nolan M."/>
            <person name="Ohm R."/>
            <person name="Pangilinan J."/>
            <person name="Park H.-J."/>
            <person name="Ramirez L."/>
            <person name="Alfaro M."/>
            <person name="Sun H."/>
            <person name="Tritt A."/>
            <person name="Yoshinaga Y."/>
            <person name="Zwiers L.-H."/>
            <person name="Turgeon B."/>
            <person name="Goodwin S."/>
            <person name="Spatafora J."/>
            <person name="Crous P."/>
            <person name="Grigoriev I."/>
        </authorList>
    </citation>
    <scope>NUCLEOTIDE SEQUENCE</scope>
    <source>
        <strain evidence="16">CBS 101060</strain>
    </source>
</reference>
<comment type="function">
    <text evidence="7">Ubiquitin thioesterase component of the regulatory network controlling carbon source utilization through ubiquitination and deubiquitination involving creA, creB, creC, creD and acrB. Deubiquitinates the creA catabolic repressor and the quinate permease qutD. Also plays a role in response to carbon starvation and the control of extracellular proteases activity.</text>
</comment>
<feature type="compositionally biased region" description="Basic residues" evidence="14">
    <location>
        <begin position="745"/>
        <end position="754"/>
    </location>
</feature>
<evidence type="ECO:0000256" key="7">
    <source>
        <dbReference type="ARBA" id="ARBA00037075"/>
    </source>
</evidence>
<feature type="region of interest" description="Disordered" evidence="14">
    <location>
        <begin position="91"/>
        <end position="165"/>
    </location>
</feature>
<evidence type="ECO:0000256" key="13">
    <source>
        <dbReference type="ARBA" id="ARBA00042958"/>
    </source>
</evidence>
<evidence type="ECO:0000256" key="4">
    <source>
        <dbReference type="ARBA" id="ARBA00022670"/>
    </source>
</evidence>
<sequence length="754" mass="83627">MTSFFGRLKGNTGPASPSTTAPVKKDPNAPQPTPLEKLLVDAGPIREDGSDKFFGFENVSSSLLTFSSYCNSIIQCLYYSVPFREQVINFPSRSPQDTLNRSPSGLPRINTDIGGVTSNGTLSPTGSKQVLPSPAQASARKSSTTPAALPGQVMKPEDNKDSPEYKKKVAMATGPILNMDYENAKSYGMSESLFTSLKDIFEAIIAHRSRMGVVSPHKFLEILRRENEMFRTAMHQDAHEFLNLLLNEVVENVEQFSKKIESTDASSATSSSGFADAVSSVLTSIVPATANKAPSLSAGWVHGLFEGTLTSETRCLTCENTSQRDEAFLDLSVDLEQHSSVTSCLRKFSEEEMLCERNKFHCDNCGGLQEAEKRMKIKRLPRILALHLKRFKYTEDLQRLQKLFHRVVYPYYLRLFNTTDDAEDPDRLYELYAVVVHIGGGPYHGHYVSIIKTQDRGWLLFDDEMVEPVDKSYVRNFFGGENVLACAYVLFYQETTLEAMQKEQEAEGLAAAHQASEGYKEATGLGARQNGTVPNGVPPIYSPTTPTVEEIDQFVNLDHAATVPLQASLAPGVNVEHTVTSPVAPIGSPKKGDITSKKEKAKEEREKKAQEKELEKQAKQKRKEMETLRRENYRKHQDEMKAAIAASKATKAEEDKRNVPNSEEEGPVKENGTNALTGSLNRFRHTSMSIRHKPKFWGHKDKSADDAKNSSVQNLINSGDTSASSSTPMQASDKAEKPNWNRFSLGRKKSTILS</sequence>
<feature type="compositionally biased region" description="Polar residues" evidence="14">
    <location>
        <begin position="91"/>
        <end position="103"/>
    </location>
</feature>
<feature type="region of interest" description="Disordered" evidence="14">
    <location>
        <begin position="580"/>
        <end position="754"/>
    </location>
</feature>
<comment type="similarity">
    <text evidence="2">Belongs to the peptidase C19 family.</text>
</comment>
<dbReference type="GO" id="GO:0005634">
    <property type="term" value="C:nucleus"/>
    <property type="evidence" value="ECO:0007669"/>
    <property type="project" value="TreeGrafter"/>
</dbReference>
<evidence type="ECO:0000256" key="9">
    <source>
        <dbReference type="ARBA" id="ARBA00041772"/>
    </source>
</evidence>
<name>A0A9P4S3C3_9PEZI</name>
<comment type="subunit">
    <text evidence="8">Interacts with creA, creC and qutD.</text>
</comment>
<organism evidence="16 17">
    <name type="scientific">Patellaria atrata CBS 101060</name>
    <dbReference type="NCBI Taxonomy" id="1346257"/>
    <lineage>
        <taxon>Eukaryota</taxon>
        <taxon>Fungi</taxon>
        <taxon>Dikarya</taxon>
        <taxon>Ascomycota</taxon>
        <taxon>Pezizomycotina</taxon>
        <taxon>Dothideomycetes</taxon>
        <taxon>Dothideomycetes incertae sedis</taxon>
        <taxon>Patellariales</taxon>
        <taxon>Patellariaceae</taxon>
        <taxon>Patellaria</taxon>
    </lineage>
</organism>
<evidence type="ECO:0000313" key="17">
    <source>
        <dbReference type="Proteomes" id="UP000799429"/>
    </source>
</evidence>
<dbReference type="EC" id="3.4.19.12" evidence="3"/>
<dbReference type="SUPFAM" id="SSF54001">
    <property type="entry name" value="Cysteine proteinases"/>
    <property type="match status" value="1"/>
</dbReference>
<dbReference type="Proteomes" id="UP000799429">
    <property type="component" value="Unassembled WGS sequence"/>
</dbReference>
<dbReference type="OrthoDB" id="27652at2759"/>
<dbReference type="GO" id="GO:0006508">
    <property type="term" value="P:proteolysis"/>
    <property type="evidence" value="ECO:0007669"/>
    <property type="project" value="UniProtKB-KW"/>
</dbReference>
<proteinExistence type="inferred from homology"/>
<evidence type="ECO:0000256" key="12">
    <source>
        <dbReference type="ARBA" id="ARBA00042086"/>
    </source>
</evidence>
<keyword evidence="5" id="KW-0378">Hydrolase</keyword>
<feature type="compositionally biased region" description="Polar residues" evidence="14">
    <location>
        <begin position="116"/>
        <end position="146"/>
    </location>
</feature>
<dbReference type="PANTHER" id="PTHR24006:SF733">
    <property type="entry name" value="RE52890P"/>
    <property type="match status" value="1"/>
</dbReference>
<dbReference type="Pfam" id="PF00443">
    <property type="entry name" value="UCH"/>
    <property type="match status" value="1"/>
</dbReference>
<accession>A0A9P4S3C3</accession>
<evidence type="ECO:0000256" key="10">
    <source>
        <dbReference type="ARBA" id="ARBA00041870"/>
    </source>
</evidence>
<evidence type="ECO:0000259" key="15">
    <source>
        <dbReference type="PROSITE" id="PS50235"/>
    </source>
</evidence>
<keyword evidence="4" id="KW-0645">Protease</keyword>
<dbReference type="InterPro" id="IPR038765">
    <property type="entry name" value="Papain-like_cys_pep_sf"/>
</dbReference>
<evidence type="ECO:0000256" key="6">
    <source>
        <dbReference type="ARBA" id="ARBA00022807"/>
    </source>
</evidence>
<dbReference type="PANTHER" id="PTHR24006">
    <property type="entry name" value="UBIQUITIN CARBOXYL-TERMINAL HYDROLASE"/>
    <property type="match status" value="1"/>
</dbReference>
<evidence type="ECO:0000256" key="2">
    <source>
        <dbReference type="ARBA" id="ARBA00009085"/>
    </source>
</evidence>
<dbReference type="InterPro" id="IPR001394">
    <property type="entry name" value="Peptidase_C19_UCH"/>
</dbReference>
<feature type="compositionally biased region" description="Basic and acidic residues" evidence="14">
    <location>
        <begin position="590"/>
        <end position="641"/>
    </location>
</feature>
<evidence type="ECO:0000256" key="8">
    <source>
        <dbReference type="ARBA" id="ARBA00038752"/>
    </source>
</evidence>
<dbReference type="InterPro" id="IPR050164">
    <property type="entry name" value="Peptidase_C19"/>
</dbReference>
<evidence type="ECO:0000256" key="5">
    <source>
        <dbReference type="ARBA" id="ARBA00022801"/>
    </source>
</evidence>